<keyword evidence="3" id="KW-1185">Reference proteome</keyword>
<evidence type="ECO:0000313" key="2">
    <source>
        <dbReference type="EMBL" id="KAG8447795.1"/>
    </source>
</evidence>
<dbReference type="AlphaFoldDB" id="A0A8T2JRB0"/>
<keyword evidence="1" id="KW-0472">Membrane</keyword>
<comment type="caution">
    <text evidence="2">The sequence shown here is derived from an EMBL/GenBank/DDBJ whole genome shotgun (WGS) entry which is preliminary data.</text>
</comment>
<organism evidence="2 3">
    <name type="scientific">Hymenochirus boettgeri</name>
    <name type="common">Congo dwarf clawed frog</name>
    <dbReference type="NCBI Taxonomy" id="247094"/>
    <lineage>
        <taxon>Eukaryota</taxon>
        <taxon>Metazoa</taxon>
        <taxon>Chordata</taxon>
        <taxon>Craniata</taxon>
        <taxon>Vertebrata</taxon>
        <taxon>Euteleostomi</taxon>
        <taxon>Amphibia</taxon>
        <taxon>Batrachia</taxon>
        <taxon>Anura</taxon>
        <taxon>Pipoidea</taxon>
        <taxon>Pipidae</taxon>
        <taxon>Pipinae</taxon>
        <taxon>Hymenochirus</taxon>
    </lineage>
</organism>
<feature type="transmembrane region" description="Helical" evidence="1">
    <location>
        <begin position="67"/>
        <end position="86"/>
    </location>
</feature>
<reference evidence="2" key="1">
    <citation type="thesis" date="2020" institute="ProQuest LLC" country="789 East Eisenhower Parkway, Ann Arbor, MI, USA">
        <title>Comparative Genomics and Chromosome Evolution.</title>
        <authorList>
            <person name="Mudd A.B."/>
        </authorList>
    </citation>
    <scope>NUCLEOTIDE SEQUENCE</scope>
    <source>
        <strain evidence="2">Female2</strain>
        <tissue evidence="2">Blood</tissue>
    </source>
</reference>
<accession>A0A8T2JRB0</accession>
<keyword evidence="1" id="KW-1133">Transmembrane helix</keyword>
<proteinExistence type="predicted"/>
<keyword evidence="1" id="KW-0812">Transmembrane</keyword>
<protein>
    <submittedName>
        <fullName evidence="2">Uncharacterized protein</fullName>
    </submittedName>
</protein>
<evidence type="ECO:0000313" key="3">
    <source>
        <dbReference type="Proteomes" id="UP000812440"/>
    </source>
</evidence>
<sequence length="89" mass="10622">MSATQEFLKAFDWCFILEIMCNNSSSFRRLLFIQYCRYIDRTNDTKNIIYLKKGRKKIKKKNRKEKSHYCCINLPNISVLCSFLLLGGR</sequence>
<evidence type="ECO:0000256" key="1">
    <source>
        <dbReference type="SAM" id="Phobius"/>
    </source>
</evidence>
<dbReference type="Proteomes" id="UP000812440">
    <property type="component" value="Chromosome 8_10"/>
</dbReference>
<dbReference type="EMBL" id="JAACNH010000003">
    <property type="protein sequence ID" value="KAG8447795.1"/>
    <property type="molecule type" value="Genomic_DNA"/>
</dbReference>
<name>A0A8T2JRB0_9PIPI</name>
<gene>
    <name evidence="2" type="ORF">GDO86_015053</name>
</gene>